<dbReference type="Proteomes" id="UP000601522">
    <property type="component" value="Unassembled WGS sequence"/>
</dbReference>
<sequence length="282" mass="33139">MEPIKIGSTIPAEKITSVIEKIPFKKRININYEEYKDRFMYSFSLGKRRTNEDIILFNIMANFVQDMIIKFYTEDLIYERINQVLRDTNTLDKNKIAEDVYKLILDKNLFVKEKEILNNEILDYLMESNTLIIDGYLTFRPNSFNLIIDKAIEIVMGEIQLEIEYNEFIGMLQFFVDTQPPEIDKVNVIIKEGEFKLLDSHYREIDNEYIATTLQDIFYDDVTKSDILLSTLIALAPSSMVIHVSNDMEKELVDILKEVFRDRAKICEGCSMCELEKIEKKD</sequence>
<organism evidence="1 2">
    <name type="scientific">Wansuia hejianensis</name>
    <dbReference type="NCBI Taxonomy" id="2763667"/>
    <lineage>
        <taxon>Bacteria</taxon>
        <taxon>Bacillati</taxon>
        <taxon>Bacillota</taxon>
        <taxon>Clostridia</taxon>
        <taxon>Lachnospirales</taxon>
        <taxon>Lachnospiraceae</taxon>
        <taxon>Wansuia</taxon>
    </lineage>
</organism>
<name>A0A926INB7_9FIRM</name>
<comment type="caution">
    <text evidence="1">The sequence shown here is derived from an EMBL/GenBank/DDBJ whole genome shotgun (WGS) entry which is preliminary data.</text>
</comment>
<evidence type="ECO:0000313" key="1">
    <source>
        <dbReference type="EMBL" id="MBC8591285.1"/>
    </source>
</evidence>
<dbReference type="RefSeq" id="WP_249324153.1">
    <property type="nucleotide sequence ID" value="NZ_JACRTK010000004.1"/>
</dbReference>
<dbReference type="EMBL" id="JACRTK010000004">
    <property type="protein sequence ID" value="MBC8591285.1"/>
    <property type="molecule type" value="Genomic_DNA"/>
</dbReference>
<gene>
    <name evidence="1" type="ORF">H8689_09195</name>
</gene>
<dbReference type="InterPro" id="IPR014199">
    <property type="entry name" value="Spore_YtxC"/>
</dbReference>
<dbReference type="AlphaFoldDB" id="A0A926INB7"/>
<accession>A0A926INB7</accession>
<dbReference type="Pfam" id="PF08812">
    <property type="entry name" value="YtxC"/>
    <property type="match status" value="1"/>
</dbReference>
<keyword evidence="2" id="KW-1185">Reference proteome</keyword>
<proteinExistence type="predicted"/>
<protein>
    <submittedName>
        <fullName evidence="1">Sporulation protein YtxC</fullName>
    </submittedName>
</protein>
<evidence type="ECO:0000313" key="2">
    <source>
        <dbReference type="Proteomes" id="UP000601522"/>
    </source>
</evidence>
<reference evidence="1 2" key="1">
    <citation type="submission" date="2020-08" db="EMBL/GenBank/DDBJ databases">
        <title>Genome public.</title>
        <authorList>
            <person name="Liu C."/>
            <person name="Sun Q."/>
        </authorList>
    </citation>
    <scope>NUCLEOTIDE SEQUENCE [LARGE SCALE GENOMIC DNA]</scope>
    <source>
        <strain evidence="1 2">NSJ-26</strain>
    </source>
</reference>